<sequence length="212" mass="23487">MSSHGSKPQMRERVAVDWHGMKERMGAVCSAIERGWVPSAEEVERTLKARAQALALELVPAEAPGARIEVVDFLLAYEHYAIESRYVREVYPLESLTPVPCAPAFVRGVINLRGEILSVIDIKIFFDLPVRGLTDLDKVIVLQSGNMSFGILADAIHGVRRIPVTDIQASLPTLRDIRTAYLRGVTSDRTVILDAGKLLSDTNIIVRQQVDE</sequence>
<gene>
    <name evidence="2" type="ORF">ACFPPB_08185</name>
</gene>
<feature type="domain" description="CheW-like" evidence="1">
    <location>
        <begin position="67"/>
        <end position="204"/>
    </location>
</feature>
<dbReference type="SUPFAM" id="SSF50341">
    <property type="entry name" value="CheW-like"/>
    <property type="match status" value="1"/>
</dbReference>
<dbReference type="InterPro" id="IPR002545">
    <property type="entry name" value="CheW-lke_dom"/>
</dbReference>
<keyword evidence="3" id="KW-1185">Reference proteome</keyword>
<dbReference type="PANTHER" id="PTHR22617:SF23">
    <property type="entry name" value="CHEMOTAXIS PROTEIN CHEW"/>
    <property type="match status" value="1"/>
</dbReference>
<dbReference type="Gene3D" id="2.40.50.180">
    <property type="entry name" value="CheA-289, Domain 4"/>
    <property type="match status" value="1"/>
</dbReference>
<dbReference type="InterPro" id="IPR039315">
    <property type="entry name" value="CheW"/>
</dbReference>
<dbReference type="EMBL" id="JBHSNG010000006">
    <property type="protein sequence ID" value="MFC5581085.1"/>
    <property type="molecule type" value="Genomic_DNA"/>
</dbReference>
<dbReference type="SMART" id="SM00260">
    <property type="entry name" value="CheW"/>
    <property type="match status" value="1"/>
</dbReference>
<dbReference type="Pfam" id="PF01584">
    <property type="entry name" value="CheW"/>
    <property type="match status" value="1"/>
</dbReference>
<organism evidence="2 3">
    <name type="scientific">Rhodanobacter terrae</name>
    <dbReference type="NCBI Taxonomy" id="418647"/>
    <lineage>
        <taxon>Bacteria</taxon>
        <taxon>Pseudomonadati</taxon>
        <taxon>Pseudomonadota</taxon>
        <taxon>Gammaproteobacteria</taxon>
        <taxon>Lysobacterales</taxon>
        <taxon>Rhodanobacteraceae</taxon>
        <taxon>Rhodanobacter</taxon>
    </lineage>
</organism>
<evidence type="ECO:0000313" key="2">
    <source>
        <dbReference type="EMBL" id="MFC5581085.1"/>
    </source>
</evidence>
<evidence type="ECO:0000259" key="1">
    <source>
        <dbReference type="PROSITE" id="PS50851"/>
    </source>
</evidence>
<reference evidence="3" key="1">
    <citation type="journal article" date="2019" name="Int. J. Syst. Evol. Microbiol.">
        <title>The Global Catalogue of Microorganisms (GCM) 10K type strain sequencing project: providing services to taxonomists for standard genome sequencing and annotation.</title>
        <authorList>
            <consortium name="The Broad Institute Genomics Platform"/>
            <consortium name="The Broad Institute Genome Sequencing Center for Infectious Disease"/>
            <person name="Wu L."/>
            <person name="Ma J."/>
        </authorList>
    </citation>
    <scope>NUCLEOTIDE SEQUENCE [LARGE SCALE GENOMIC DNA]</scope>
    <source>
        <strain evidence="3">CGMCC 1.13587</strain>
    </source>
</reference>
<dbReference type="Proteomes" id="UP001596111">
    <property type="component" value="Unassembled WGS sequence"/>
</dbReference>
<dbReference type="PROSITE" id="PS50851">
    <property type="entry name" value="CHEW"/>
    <property type="match status" value="1"/>
</dbReference>
<name>A0ABW0SWK1_9GAMM</name>
<accession>A0ABW0SWK1</accession>
<comment type="caution">
    <text evidence="2">The sequence shown here is derived from an EMBL/GenBank/DDBJ whole genome shotgun (WGS) entry which is preliminary data.</text>
</comment>
<dbReference type="PANTHER" id="PTHR22617">
    <property type="entry name" value="CHEMOTAXIS SENSOR HISTIDINE KINASE-RELATED"/>
    <property type="match status" value="1"/>
</dbReference>
<dbReference type="Gene3D" id="2.30.30.40">
    <property type="entry name" value="SH3 Domains"/>
    <property type="match status" value="1"/>
</dbReference>
<evidence type="ECO:0000313" key="3">
    <source>
        <dbReference type="Proteomes" id="UP001596111"/>
    </source>
</evidence>
<dbReference type="RefSeq" id="WP_377326180.1">
    <property type="nucleotide sequence ID" value="NZ_JBHSNG010000006.1"/>
</dbReference>
<dbReference type="InterPro" id="IPR036061">
    <property type="entry name" value="CheW-like_dom_sf"/>
</dbReference>
<proteinExistence type="predicted"/>
<protein>
    <submittedName>
        <fullName evidence="2">Chemotaxis protein CheW</fullName>
    </submittedName>
</protein>